<feature type="transmembrane region" description="Helical" evidence="1">
    <location>
        <begin position="154"/>
        <end position="175"/>
    </location>
</feature>
<feature type="transmembrane region" description="Helical" evidence="1">
    <location>
        <begin position="432"/>
        <end position="454"/>
    </location>
</feature>
<organism evidence="2 3">
    <name type="scientific">Ephemerocybe angulata</name>
    <dbReference type="NCBI Taxonomy" id="980116"/>
    <lineage>
        <taxon>Eukaryota</taxon>
        <taxon>Fungi</taxon>
        <taxon>Dikarya</taxon>
        <taxon>Basidiomycota</taxon>
        <taxon>Agaricomycotina</taxon>
        <taxon>Agaricomycetes</taxon>
        <taxon>Agaricomycetidae</taxon>
        <taxon>Agaricales</taxon>
        <taxon>Agaricineae</taxon>
        <taxon>Psathyrellaceae</taxon>
        <taxon>Ephemerocybe</taxon>
    </lineage>
</organism>
<dbReference type="Proteomes" id="UP000521943">
    <property type="component" value="Unassembled WGS sequence"/>
</dbReference>
<evidence type="ECO:0000256" key="1">
    <source>
        <dbReference type="SAM" id="Phobius"/>
    </source>
</evidence>
<dbReference type="AlphaFoldDB" id="A0A8H6HBM6"/>
<feature type="transmembrane region" description="Helical" evidence="1">
    <location>
        <begin position="388"/>
        <end position="412"/>
    </location>
</feature>
<proteinExistence type="predicted"/>
<feature type="transmembrane region" description="Helical" evidence="1">
    <location>
        <begin position="77"/>
        <end position="94"/>
    </location>
</feature>
<feature type="transmembrane region" description="Helical" evidence="1">
    <location>
        <begin position="504"/>
        <end position="523"/>
    </location>
</feature>
<feature type="transmembrane region" description="Helical" evidence="1">
    <location>
        <begin position="207"/>
        <end position="228"/>
    </location>
</feature>
<evidence type="ECO:0000313" key="3">
    <source>
        <dbReference type="Proteomes" id="UP000521943"/>
    </source>
</evidence>
<feature type="transmembrane region" description="Helical" evidence="1">
    <location>
        <begin position="475"/>
        <end position="492"/>
    </location>
</feature>
<keyword evidence="1" id="KW-0812">Transmembrane</keyword>
<keyword evidence="1" id="KW-1133">Transmembrane helix</keyword>
<feature type="transmembrane region" description="Helical" evidence="1">
    <location>
        <begin position="364"/>
        <end position="381"/>
    </location>
</feature>
<feature type="transmembrane region" description="Helical" evidence="1">
    <location>
        <begin position="331"/>
        <end position="358"/>
    </location>
</feature>
<reference evidence="2 3" key="1">
    <citation type="submission" date="2020-07" db="EMBL/GenBank/DDBJ databases">
        <title>Comparative genomics of pyrophilous fungi reveals a link between fire events and developmental genes.</title>
        <authorList>
            <consortium name="DOE Joint Genome Institute"/>
            <person name="Steindorff A.S."/>
            <person name="Carver A."/>
            <person name="Calhoun S."/>
            <person name="Stillman K."/>
            <person name="Liu H."/>
            <person name="Lipzen A."/>
            <person name="Pangilinan J."/>
            <person name="Labutti K."/>
            <person name="Bruns T.D."/>
            <person name="Grigoriev I.V."/>
        </authorList>
    </citation>
    <scope>NUCLEOTIDE SEQUENCE [LARGE SCALE GENOMIC DNA]</scope>
    <source>
        <strain evidence="2 3">CBS 144469</strain>
    </source>
</reference>
<sequence length="585" mass="66743">MASQNISDYPDLAFNFLTNKKLYEKAFCVDPRDDICPFGTPCPNPDVTGIGQQISIYITTIIYAIVLAYIPWLQRPMLYAHLSVLYSLHIAALVSALKGDLSRGDGIFVIVTVASPATLYLWYYTAKSFWNANHFPIQHENKDKPANQSWEVKIARLFSLGSFLFEIAMICVLFIPNVKGVKFPQTACDKQFGTTALWFNVVWELPVVIQTVGMIIIYFLAYGIILLWTKRRSYEVPSPSLEPYFKDLDSEKNSTTRRENIDIVSWTERVLFDKYPNFMNRSLFICLVTIVQVSALPDLSYVVSSKDSFTFLLIAFGLFREMPRKESNRFLIFVIRIFILLFFAGVWLLRMLFGLFLVPNSADWVILFIACSAAWWSWSHFSSSNMKIFLPILTVFLALGITEANVWVAIVGDPKSFDFGTQNATKEDADGSYFTMQIVTIVTWIICWLSASAWPWQRTLTLDKFYKGLFKRAHLLKVFWIVLGPHILWIQASDASNLSHPTDMNFGQIFALIVSIVTVVTLLDEAKDVKKDIWLAILKSDVMFYEEVEQPKHYAPRPGLGMITFASSESECMHVKGEILGSIVH</sequence>
<name>A0A8H6HBM6_9AGAR</name>
<dbReference type="EMBL" id="JACGCI010000127">
    <property type="protein sequence ID" value="KAF6744090.1"/>
    <property type="molecule type" value="Genomic_DNA"/>
</dbReference>
<keyword evidence="1" id="KW-0472">Membrane</keyword>
<gene>
    <name evidence="2" type="ORF">DFP72DRAFT_1177270</name>
</gene>
<evidence type="ECO:0000313" key="2">
    <source>
        <dbReference type="EMBL" id="KAF6744090.1"/>
    </source>
</evidence>
<protein>
    <submittedName>
        <fullName evidence="2">Uncharacterized protein</fullName>
    </submittedName>
</protein>
<feature type="transmembrane region" description="Helical" evidence="1">
    <location>
        <begin position="106"/>
        <end position="124"/>
    </location>
</feature>
<feature type="transmembrane region" description="Helical" evidence="1">
    <location>
        <begin position="54"/>
        <end position="70"/>
    </location>
</feature>
<accession>A0A8H6HBM6</accession>
<comment type="caution">
    <text evidence="2">The sequence shown here is derived from an EMBL/GenBank/DDBJ whole genome shotgun (WGS) entry which is preliminary data.</text>
</comment>
<keyword evidence="3" id="KW-1185">Reference proteome</keyword>
<dbReference type="OrthoDB" id="3234297at2759"/>